<proteinExistence type="predicted"/>
<name>A0AA39J339_9AGAR</name>
<organism evidence="3 4">
    <name type="scientific">Armillaria borealis</name>
    <dbReference type="NCBI Taxonomy" id="47425"/>
    <lineage>
        <taxon>Eukaryota</taxon>
        <taxon>Fungi</taxon>
        <taxon>Dikarya</taxon>
        <taxon>Basidiomycota</taxon>
        <taxon>Agaricomycotina</taxon>
        <taxon>Agaricomycetes</taxon>
        <taxon>Agaricomycetidae</taxon>
        <taxon>Agaricales</taxon>
        <taxon>Marasmiineae</taxon>
        <taxon>Physalacriaceae</taxon>
        <taxon>Armillaria</taxon>
    </lineage>
</organism>
<feature type="compositionally biased region" description="Low complexity" evidence="1">
    <location>
        <begin position="362"/>
        <end position="381"/>
    </location>
</feature>
<feature type="region of interest" description="Disordered" evidence="1">
    <location>
        <begin position="294"/>
        <end position="381"/>
    </location>
</feature>
<evidence type="ECO:0000256" key="2">
    <source>
        <dbReference type="SAM" id="Phobius"/>
    </source>
</evidence>
<feature type="compositionally biased region" description="Basic residues" evidence="1">
    <location>
        <begin position="196"/>
        <end position="205"/>
    </location>
</feature>
<evidence type="ECO:0000313" key="4">
    <source>
        <dbReference type="Proteomes" id="UP001175226"/>
    </source>
</evidence>
<dbReference type="AlphaFoldDB" id="A0AA39J339"/>
<feature type="compositionally biased region" description="Polar residues" evidence="1">
    <location>
        <begin position="294"/>
        <end position="305"/>
    </location>
</feature>
<keyword evidence="2" id="KW-1133">Transmembrane helix</keyword>
<evidence type="ECO:0000256" key="1">
    <source>
        <dbReference type="SAM" id="MobiDB-lite"/>
    </source>
</evidence>
<protein>
    <submittedName>
        <fullName evidence="3">Uncharacterized protein</fullName>
    </submittedName>
</protein>
<feature type="compositionally biased region" description="Basic and acidic residues" evidence="1">
    <location>
        <begin position="206"/>
        <end position="220"/>
    </location>
</feature>
<keyword evidence="2" id="KW-0472">Membrane</keyword>
<dbReference type="Proteomes" id="UP001175226">
    <property type="component" value="Unassembled WGS sequence"/>
</dbReference>
<keyword evidence="4" id="KW-1185">Reference proteome</keyword>
<gene>
    <name evidence="3" type="ORF">EV421DRAFT_1740687</name>
</gene>
<dbReference type="EMBL" id="JAUEPT010000069">
    <property type="protein sequence ID" value="KAK0434684.1"/>
    <property type="molecule type" value="Genomic_DNA"/>
</dbReference>
<feature type="transmembrane region" description="Helical" evidence="2">
    <location>
        <begin position="137"/>
        <end position="156"/>
    </location>
</feature>
<feature type="region of interest" description="Disordered" evidence="1">
    <location>
        <begin position="196"/>
        <end position="262"/>
    </location>
</feature>
<feature type="compositionally biased region" description="Low complexity" evidence="1">
    <location>
        <begin position="316"/>
        <end position="332"/>
    </location>
</feature>
<reference evidence="3" key="1">
    <citation type="submission" date="2023-06" db="EMBL/GenBank/DDBJ databases">
        <authorList>
            <consortium name="Lawrence Berkeley National Laboratory"/>
            <person name="Ahrendt S."/>
            <person name="Sahu N."/>
            <person name="Indic B."/>
            <person name="Wong-Bajracharya J."/>
            <person name="Merenyi Z."/>
            <person name="Ke H.-M."/>
            <person name="Monk M."/>
            <person name="Kocsube S."/>
            <person name="Drula E."/>
            <person name="Lipzen A."/>
            <person name="Balint B."/>
            <person name="Henrissat B."/>
            <person name="Andreopoulos B."/>
            <person name="Martin F.M."/>
            <person name="Harder C.B."/>
            <person name="Rigling D."/>
            <person name="Ford K.L."/>
            <person name="Foster G.D."/>
            <person name="Pangilinan J."/>
            <person name="Papanicolaou A."/>
            <person name="Barry K."/>
            <person name="LaButti K."/>
            <person name="Viragh M."/>
            <person name="Koriabine M."/>
            <person name="Yan M."/>
            <person name="Riley R."/>
            <person name="Champramary S."/>
            <person name="Plett K.L."/>
            <person name="Tsai I.J."/>
            <person name="Slot J."/>
            <person name="Sipos G."/>
            <person name="Plett J."/>
            <person name="Nagy L.G."/>
            <person name="Grigoriev I.V."/>
        </authorList>
    </citation>
    <scope>NUCLEOTIDE SEQUENCE</scope>
    <source>
        <strain evidence="3">FPL87.14</strain>
    </source>
</reference>
<feature type="compositionally biased region" description="Acidic residues" evidence="1">
    <location>
        <begin position="348"/>
        <end position="361"/>
    </location>
</feature>
<feature type="compositionally biased region" description="Low complexity" evidence="1">
    <location>
        <begin position="232"/>
        <end position="248"/>
    </location>
</feature>
<accession>A0AA39J339</accession>
<comment type="caution">
    <text evidence="3">The sequence shown here is derived from an EMBL/GenBank/DDBJ whole genome shotgun (WGS) entry which is preliminary data.</text>
</comment>
<evidence type="ECO:0000313" key="3">
    <source>
        <dbReference type="EMBL" id="KAK0434684.1"/>
    </source>
</evidence>
<keyword evidence="2" id="KW-0812">Transmembrane</keyword>
<sequence length="675" mass="73902">MHRHRGPTPNTARYTQDSEHGDLVLPYAGLPYWEQNNGLSEDDNRSGAGTGSPILSAISCHEPNSARLSISGPALLMTDLGQTEVYPKWKANIRRAIVWGPCAGTHATTTPTGRSVFVLITALPSQKSTILARAKFILARFSAYMLGVSLFIIVLAPSKTVVSFSFLTATMSSPSSTAPYTSHADGTLTIVTGRARSGRVTRRPVRMGEGKDYVTPEVVRRVRRQRRGGAGSTASNPTTPSPSPSRSTQLRHESHQPMDVSPEISGEVIRSLRLSAQNQTSRVASGIGLHHQVAQFQDTNRTPTPRTCAAPRSLNSPSVQSPSSVSVPVCQSLRLRPETSREPLFLPEDSDLEASDSDPSDDAFTPSSSSSSSTSSSCDLVSTDLSTEGSVQSMPPGSWYVWLLCHDGISEEVGVEKNVSSFVEKVSSNSFVLRLDIAMMHWLDPSNAAYITPQRIRTFLNRVPDIDIPSAVGTVSRAPGGAGLQLAGTPWRVSSADCSRPHTARFFEMVGDASPDSLLFTIFLTPSTLTPDKAPRRLPAPTAPLPPYPSMSQIPPFEEWNEVYVHVMVWKECSPPYKLLAVRPRTVENWVHLTCTYTERLYLRFKEYVEAGGNIPADGTLRLFNTLKVWVTTDPTLLIAQKSLSTMEYNALHPPWAQRELHKLVKKHLKHGPWT</sequence>